<reference evidence="4 5" key="1">
    <citation type="journal article" date="2016" name="Nat. Commun.">
        <title>Microbial interactions lead to rapid micro-scale successions on model marine particles.</title>
        <authorList>
            <person name="Datta M.S."/>
            <person name="Sliwerska E."/>
            <person name="Gore J."/>
            <person name="Polz M.F."/>
            <person name="Cordero O.X."/>
        </authorList>
    </citation>
    <scope>NUCLEOTIDE SEQUENCE [LARGE SCALE GENOMIC DNA]</scope>
    <source>
        <strain evidence="4 5">4G03</strain>
    </source>
</reference>
<feature type="domain" description="Activator of Hsp90 ATPase homologue 1/2-like C-terminal" evidence="2">
    <location>
        <begin position="21"/>
        <end position="137"/>
    </location>
</feature>
<dbReference type="RefSeq" id="WP_099214680.1">
    <property type="nucleotide sequence ID" value="NZ_JAUYVU010000014.1"/>
</dbReference>
<keyword evidence="6" id="KW-1185">Reference proteome</keyword>
<dbReference type="InterPro" id="IPR013538">
    <property type="entry name" value="ASHA1/2-like_C"/>
</dbReference>
<sequence>MKVTEEGFTVYHNFPIKELSNKVFKAITNPDDLVHWWPLKCSGVPELGAEYNFFFGEPYNWYGEVVKYRKNESFYIKMTKSDEDWNPTTFGFDLFEKDEGVTWVHFFHKGWVEQNNHFKHSSYCWALLLNGLKNYVEKGIIIPFEERN</sequence>
<name>A0A2G1BUU4_9FLAO</name>
<dbReference type="AlphaFoldDB" id="A0A2G1BUU4"/>
<gene>
    <name evidence="4" type="ORF">CSC81_04975</name>
    <name evidence="3" type="ORF">Q8W23_14930</name>
</gene>
<reference evidence="4" key="2">
    <citation type="submission" date="2017-10" db="EMBL/GenBank/DDBJ databases">
        <authorList>
            <person name="Enke T.N."/>
            <person name="Cordero O.X."/>
        </authorList>
    </citation>
    <scope>NUCLEOTIDE SEQUENCE</scope>
    <source>
        <strain evidence="4">4G03</strain>
    </source>
</reference>
<dbReference type="EMBL" id="JAUYVU010000014">
    <property type="protein sequence ID" value="MDP2542771.1"/>
    <property type="molecule type" value="Genomic_DNA"/>
</dbReference>
<dbReference type="CDD" id="cd07814">
    <property type="entry name" value="SRPBCC_CalC_Aha1-like"/>
    <property type="match status" value="1"/>
</dbReference>
<dbReference type="EMBL" id="PDUU01000004">
    <property type="protein sequence ID" value="PHN97768.1"/>
    <property type="molecule type" value="Genomic_DNA"/>
</dbReference>
<dbReference type="Gene3D" id="3.30.530.20">
    <property type="match status" value="1"/>
</dbReference>
<evidence type="ECO:0000313" key="6">
    <source>
        <dbReference type="Proteomes" id="UP001242342"/>
    </source>
</evidence>
<evidence type="ECO:0000313" key="3">
    <source>
        <dbReference type="EMBL" id="MDP2542771.1"/>
    </source>
</evidence>
<proteinExistence type="inferred from homology"/>
<reference evidence="3 6" key="3">
    <citation type="submission" date="2023-07" db="EMBL/GenBank/DDBJ databases">
        <title>Genome content predicts the carbon catabolic preferences of heterotrophic bacteria.</title>
        <authorList>
            <person name="Gralka M."/>
        </authorList>
    </citation>
    <scope>NUCLEOTIDE SEQUENCE [LARGE SCALE GENOMIC DNA]</scope>
    <source>
        <strain evidence="3 6">4G03</strain>
    </source>
</reference>
<organism evidence="4 5">
    <name type="scientific">Tenacibaculum discolor</name>
    <dbReference type="NCBI Taxonomy" id="361581"/>
    <lineage>
        <taxon>Bacteria</taxon>
        <taxon>Pseudomonadati</taxon>
        <taxon>Bacteroidota</taxon>
        <taxon>Flavobacteriia</taxon>
        <taxon>Flavobacteriales</taxon>
        <taxon>Flavobacteriaceae</taxon>
        <taxon>Tenacibaculum</taxon>
    </lineage>
</organism>
<evidence type="ECO:0000259" key="2">
    <source>
        <dbReference type="Pfam" id="PF08327"/>
    </source>
</evidence>
<comment type="caution">
    <text evidence="4">The sequence shown here is derived from an EMBL/GenBank/DDBJ whole genome shotgun (WGS) entry which is preliminary data.</text>
</comment>
<dbReference type="Proteomes" id="UP000222163">
    <property type="component" value="Unassembled WGS sequence"/>
</dbReference>
<accession>A0A2G1BUU4</accession>
<evidence type="ECO:0000313" key="4">
    <source>
        <dbReference type="EMBL" id="PHN97768.1"/>
    </source>
</evidence>
<dbReference type="SUPFAM" id="SSF55961">
    <property type="entry name" value="Bet v1-like"/>
    <property type="match status" value="1"/>
</dbReference>
<dbReference type="InterPro" id="IPR023393">
    <property type="entry name" value="START-like_dom_sf"/>
</dbReference>
<dbReference type="Proteomes" id="UP001242342">
    <property type="component" value="Unassembled WGS sequence"/>
</dbReference>
<comment type="similarity">
    <text evidence="1">Belongs to the AHA1 family.</text>
</comment>
<evidence type="ECO:0000256" key="1">
    <source>
        <dbReference type="ARBA" id="ARBA00006817"/>
    </source>
</evidence>
<evidence type="ECO:0000313" key="5">
    <source>
        <dbReference type="Proteomes" id="UP000222163"/>
    </source>
</evidence>
<protein>
    <submittedName>
        <fullName evidence="3">SRPBCC domain-containing protein</fullName>
    </submittedName>
</protein>
<dbReference type="Pfam" id="PF08327">
    <property type="entry name" value="AHSA1"/>
    <property type="match status" value="1"/>
</dbReference>